<dbReference type="AlphaFoldDB" id="A0A0B3RPV7"/>
<comment type="caution">
    <text evidence="1">The sequence shown here is derived from an EMBL/GenBank/DDBJ whole genome shotgun (WGS) entry which is preliminary data.</text>
</comment>
<dbReference type="InterPro" id="IPR032710">
    <property type="entry name" value="NTF2-like_dom_sf"/>
</dbReference>
<dbReference type="EMBL" id="JSUQ01000039">
    <property type="protein sequence ID" value="KHQ49842.1"/>
    <property type="molecule type" value="Genomic_DNA"/>
</dbReference>
<protein>
    <recommendedName>
        <fullName evidence="3">SnoaL-like domain-containing protein</fullName>
    </recommendedName>
</protein>
<dbReference type="OrthoDB" id="6692273at2"/>
<dbReference type="Gene3D" id="3.10.450.50">
    <property type="match status" value="1"/>
</dbReference>
<evidence type="ECO:0000313" key="1">
    <source>
        <dbReference type="EMBL" id="KHQ49842.1"/>
    </source>
</evidence>
<organism evidence="1 2">
    <name type="scientific">Mameliella alba</name>
    <dbReference type="NCBI Taxonomy" id="561184"/>
    <lineage>
        <taxon>Bacteria</taxon>
        <taxon>Pseudomonadati</taxon>
        <taxon>Pseudomonadota</taxon>
        <taxon>Alphaproteobacteria</taxon>
        <taxon>Rhodobacterales</taxon>
        <taxon>Roseobacteraceae</taxon>
        <taxon>Mameliella</taxon>
    </lineage>
</organism>
<accession>A0A225QHK6</accession>
<accession>A0A0B3RPV7</accession>
<keyword evidence="2" id="KW-1185">Reference proteome</keyword>
<sequence>MTQIQGSKDCGNSPKNKFVQDVAVSLECGDLVPSAFSEDVIWEHPPKGPILGREAVIEALGARPKPSTVIVQHAISHGKVGAASGEVAFANGNPRRFCHVFEFTNAKANCVATVRSYS</sequence>
<evidence type="ECO:0000313" key="2">
    <source>
        <dbReference type="Proteomes" id="UP000030960"/>
    </source>
</evidence>
<dbReference type="RefSeq" id="WP_043147065.1">
    <property type="nucleotide sequence ID" value="NZ_JAHVJH010000007.1"/>
</dbReference>
<dbReference type="Proteomes" id="UP000030960">
    <property type="component" value="Unassembled WGS sequence"/>
</dbReference>
<evidence type="ECO:0008006" key="3">
    <source>
        <dbReference type="Google" id="ProtNLM"/>
    </source>
</evidence>
<proteinExistence type="predicted"/>
<dbReference type="SUPFAM" id="SSF54427">
    <property type="entry name" value="NTF2-like"/>
    <property type="match status" value="1"/>
</dbReference>
<reference evidence="1 2" key="1">
    <citation type="submission" date="2014-10" db="EMBL/GenBank/DDBJ databases">
        <title>Genome sequence of Ponticoccus sp. strain UMTAT08 isolated from clonal culture of toxic dinoflagellate Alexandrium tamiyavanichii.</title>
        <authorList>
            <person name="Gan H.Y."/>
            <person name="Muhd D.-D."/>
            <person name="Mohd Noor M.E."/>
            <person name="Yeong Y.S."/>
            <person name="Usup G."/>
        </authorList>
    </citation>
    <scope>NUCLEOTIDE SEQUENCE [LARGE SCALE GENOMIC DNA]</scope>
    <source>
        <strain evidence="1 2">UMTAT08</strain>
    </source>
</reference>
<gene>
    <name evidence="1" type="ORF">OA50_05623</name>
</gene>
<name>A0A0B3RPV7_9RHOB</name>